<feature type="region of interest" description="Disordered" evidence="2">
    <location>
        <begin position="43"/>
        <end position="67"/>
    </location>
</feature>
<evidence type="ECO:0000259" key="3">
    <source>
        <dbReference type="Pfam" id="PF20434"/>
    </source>
</evidence>
<gene>
    <name evidence="4" type="ORF">ACFPUY_27580</name>
</gene>
<dbReference type="GO" id="GO:0016787">
    <property type="term" value="F:hydrolase activity"/>
    <property type="evidence" value="ECO:0007669"/>
    <property type="project" value="UniProtKB-KW"/>
</dbReference>
<dbReference type="Proteomes" id="UP001596096">
    <property type="component" value="Unassembled WGS sequence"/>
</dbReference>
<dbReference type="PANTHER" id="PTHR48081">
    <property type="entry name" value="AB HYDROLASE SUPERFAMILY PROTEIN C4A8.06C"/>
    <property type="match status" value="1"/>
</dbReference>
<feature type="compositionally biased region" description="Low complexity" evidence="2">
    <location>
        <begin position="168"/>
        <end position="187"/>
    </location>
</feature>
<name>A0ABW1BZW8_9ACTN</name>
<reference evidence="5" key="1">
    <citation type="journal article" date="2019" name="Int. J. Syst. Evol. Microbiol.">
        <title>The Global Catalogue of Microorganisms (GCM) 10K type strain sequencing project: providing services to taxonomists for standard genome sequencing and annotation.</title>
        <authorList>
            <consortium name="The Broad Institute Genomics Platform"/>
            <consortium name="The Broad Institute Genome Sequencing Center for Infectious Disease"/>
            <person name="Wu L."/>
            <person name="Ma J."/>
        </authorList>
    </citation>
    <scope>NUCLEOTIDE SEQUENCE [LARGE SCALE GENOMIC DNA]</scope>
    <source>
        <strain evidence="5">CGMCC 4.7106</strain>
    </source>
</reference>
<accession>A0ABW1BZW8</accession>
<keyword evidence="1 4" id="KW-0378">Hydrolase</keyword>
<feature type="region of interest" description="Disordered" evidence="2">
    <location>
        <begin position="155"/>
        <end position="187"/>
    </location>
</feature>
<keyword evidence="5" id="KW-1185">Reference proteome</keyword>
<dbReference type="RefSeq" id="WP_219548219.1">
    <property type="nucleotide sequence ID" value="NZ_JAHKRN010000038.1"/>
</dbReference>
<evidence type="ECO:0000256" key="2">
    <source>
        <dbReference type="SAM" id="MobiDB-lite"/>
    </source>
</evidence>
<evidence type="ECO:0000313" key="4">
    <source>
        <dbReference type="EMBL" id="MFC5818874.1"/>
    </source>
</evidence>
<comment type="caution">
    <text evidence="4">The sequence shown here is derived from an EMBL/GenBank/DDBJ whole genome shotgun (WGS) entry which is preliminary data.</text>
</comment>
<protein>
    <submittedName>
        <fullName evidence="4">Alpha/beta hydrolase</fullName>
    </submittedName>
</protein>
<organism evidence="4 5">
    <name type="scientific">Nonomuraea harbinensis</name>
    <dbReference type="NCBI Taxonomy" id="1286938"/>
    <lineage>
        <taxon>Bacteria</taxon>
        <taxon>Bacillati</taxon>
        <taxon>Actinomycetota</taxon>
        <taxon>Actinomycetes</taxon>
        <taxon>Streptosporangiales</taxon>
        <taxon>Streptosporangiaceae</taxon>
        <taxon>Nonomuraea</taxon>
    </lineage>
</organism>
<dbReference type="Pfam" id="PF20434">
    <property type="entry name" value="BD-FAE"/>
    <property type="match status" value="1"/>
</dbReference>
<dbReference type="InterPro" id="IPR049492">
    <property type="entry name" value="BD-FAE-like_dom"/>
</dbReference>
<dbReference type="EMBL" id="JBHSNW010000015">
    <property type="protein sequence ID" value="MFC5818874.1"/>
    <property type="molecule type" value="Genomic_DNA"/>
</dbReference>
<feature type="domain" description="BD-FAE-like" evidence="3">
    <location>
        <begin position="188"/>
        <end position="282"/>
    </location>
</feature>
<dbReference type="InterPro" id="IPR050300">
    <property type="entry name" value="GDXG_lipolytic_enzyme"/>
</dbReference>
<evidence type="ECO:0000313" key="5">
    <source>
        <dbReference type="Proteomes" id="UP001596096"/>
    </source>
</evidence>
<sequence>MSDVLVLIGPGLAADEALLGEIAEREFVSLGVRGVITRVRDPDDVRARTRRRHPGSGGGQGERHNSAGHAVVILPGPGELRTLMAEPLGPVTWLDIWRADGVEVAEDATHLHGRGLAGLRWAVRHAVHRIRHPHVRIPYGPHRDQWGHLYLPSARETPPARADAGEQRAPSLPRRRAAAPGVRAGEAAGGPSPVVVLVHGGYWRSVWAADLMEALCADLTARGFAVWNLEYRRPDLHGWDATTADVAAGMEALTRLDAPLDLGRLAVAGHSAGGQLALRAAADGAGVALAVSLAGVLDLVEGDRRWVGTGAVPAALGVTTWDDLPERERSTAERVYGGASPLVRVPIKVRQLIVQGSGDDLDLVDFGRRYARAAANAGDEVTYLEMVGDHFAVIDPRTPIWEATAHAIAEALH</sequence>
<proteinExistence type="predicted"/>
<evidence type="ECO:0000256" key="1">
    <source>
        <dbReference type="ARBA" id="ARBA00022801"/>
    </source>
</evidence>